<proteinExistence type="predicted"/>
<protein>
    <submittedName>
        <fullName evidence="1">Genomic scaffold, ProqFM164S01</fullName>
    </submittedName>
</protein>
<name>W6Q0G8_PENRF</name>
<gene>
    <name evidence="1" type="ORF">PROQFM164_S01g001520</name>
</gene>
<evidence type="ECO:0000313" key="2">
    <source>
        <dbReference type="Proteomes" id="UP000030686"/>
    </source>
</evidence>
<dbReference type="AlphaFoldDB" id="W6Q0G8"/>
<sequence>MLFLVSIALHAIKGKGLRCPTRTHLILVGPAQNQSSESGDDIVLSDDLYWLVVLYFHLMVGNWDQTQARVSSISTGRRVLTMLIMDY</sequence>
<dbReference type="EMBL" id="HG792015">
    <property type="protein sequence ID" value="CDM27709.1"/>
    <property type="molecule type" value="Genomic_DNA"/>
</dbReference>
<evidence type="ECO:0000313" key="1">
    <source>
        <dbReference type="EMBL" id="CDM27709.1"/>
    </source>
</evidence>
<organism evidence="1 2">
    <name type="scientific">Penicillium roqueforti (strain FM164)</name>
    <dbReference type="NCBI Taxonomy" id="1365484"/>
    <lineage>
        <taxon>Eukaryota</taxon>
        <taxon>Fungi</taxon>
        <taxon>Dikarya</taxon>
        <taxon>Ascomycota</taxon>
        <taxon>Pezizomycotina</taxon>
        <taxon>Eurotiomycetes</taxon>
        <taxon>Eurotiomycetidae</taxon>
        <taxon>Eurotiales</taxon>
        <taxon>Aspergillaceae</taxon>
        <taxon>Penicillium</taxon>
    </lineage>
</organism>
<dbReference type="Proteomes" id="UP000030686">
    <property type="component" value="Unassembled WGS sequence"/>
</dbReference>
<keyword evidence="2" id="KW-1185">Reference proteome</keyword>
<accession>W6Q0G8</accession>
<reference evidence="1" key="1">
    <citation type="journal article" date="2014" name="Nat. Commun.">
        <title>Multiple recent horizontal transfers of a large genomic region in cheese making fungi.</title>
        <authorList>
            <person name="Cheeseman K."/>
            <person name="Ropars J."/>
            <person name="Renault P."/>
            <person name="Dupont J."/>
            <person name="Gouzy J."/>
            <person name="Branca A."/>
            <person name="Abraham A.L."/>
            <person name="Ceppi M."/>
            <person name="Conseiller E."/>
            <person name="Debuchy R."/>
            <person name="Malagnac F."/>
            <person name="Goarin A."/>
            <person name="Silar P."/>
            <person name="Lacoste S."/>
            <person name="Sallet E."/>
            <person name="Bensimon A."/>
            <person name="Giraud T."/>
            <person name="Brygoo Y."/>
        </authorList>
    </citation>
    <scope>NUCLEOTIDE SEQUENCE [LARGE SCALE GENOMIC DNA]</scope>
    <source>
        <strain evidence="1">FM164</strain>
    </source>
</reference>